<dbReference type="InterPro" id="IPR039261">
    <property type="entry name" value="FNR_nucleotide-bd"/>
</dbReference>
<proteinExistence type="predicted"/>
<dbReference type="InterPro" id="IPR007037">
    <property type="entry name" value="SIP_rossman_dom"/>
</dbReference>
<dbReference type="EMBL" id="JACCFK010000002">
    <property type="protein sequence ID" value="NYI92527.1"/>
    <property type="molecule type" value="Genomic_DNA"/>
</dbReference>
<dbReference type="InterPro" id="IPR039374">
    <property type="entry name" value="SIP_fam"/>
</dbReference>
<gene>
    <name evidence="2" type="ORF">HNR02_005902</name>
</gene>
<protein>
    <submittedName>
        <fullName evidence="2">NADPH-dependent ferric siderophore reductase</fullName>
    </submittedName>
</protein>
<dbReference type="PANTHER" id="PTHR30157">
    <property type="entry name" value="FERRIC REDUCTASE, NADPH-DEPENDENT"/>
    <property type="match status" value="1"/>
</dbReference>
<keyword evidence="3" id="KW-1185">Reference proteome</keyword>
<evidence type="ECO:0000313" key="2">
    <source>
        <dbReference type="EMBL" id="NYI92527.1"/>
    </source>
</evidence>
<dbReference type="Proteomes" id="UP000549616">
    <property type="component" value="Unassembled WGS sequence"/>
</dbReference>
<dbReference type="PROSITE" id="PS51384">
    <property type="entry name" value="FAD_FR"/>
    <property type="match status" value="1"/>
</dbReference>
<feature type="domain" description="FAD-binding FR-type" evidence="1">
    <location>
        <begin position="6"/>
        <end position="144"/>
    </location>
</feature>
<dbReference type="PANTHER" id="PTHR30157:SF0">
    <property type="entry name" value="NADPH-DEPENDENT FERRIC-CHELATE REDUCTASE"/>
    <property type="match status" value="1"/>
</dbReference>
<organism evidence="2 3">
    <name type="scientific">Amycolatopsis endophytica</name>
    <dbReference type="NCBI Taxonomy" id="860233"/>
    <lineage>
        <taxon>Bacteria</taxon>
        <taxon>Bacillati</taxon>
        <taxon>Actinomycetota</taxon>
        <taxon>Actinomycetes</taxon>
        <taxon>Pseudonocardiales</taxon>
        <taxon>Pseudonocardiaceae</taxon>
        <taxon>Amycolatopsis</taxon>
    </lineage>
</organism>
<dbReference type="InterPro" id="IPR017938">
    <property type="entry name" value="Riboflavin_synthase-like_b-brl"/>
</dbReference>
<dbReference type="Pfam" id="PF08021">
    <property type="entry name" value="FAD_binding_9"/>
    <property type="match status" value="1"/>
</dbReference>
<evidence type="ECO:0000313" key="3">
    <source>
        <dbReference type="Proteomes" id="UP000549616"/>
    </source>
</evidence>
<dbReference type="CDD" id="cd06193">
    <property type="entry name" value="siderophore_interacting"/>
    <property type="match status" value="1"/>
</dbReference>
<dbReference type="SUPFAM" id="SSF63380">
    <property type="entry name" value="Riboflavin synthase domain-like"/>
    <property type="match status" value="1"/>
</dbReference>
<evidence type="ECO:0000259" key="1">
    <source>
        <dbReference type="PROSITE" id="PS51384"/>
    </source>
</evidence>
<dbReference type="RefSeq" id="WP_179776851.1">
    <property type="nucleotide sequence ID" value="NZ_JACCFK010000002.1"/>
</dbReference>
<dbReference type="Gene3D" id="3.40.50.80">
    <property type="entry name" value="Nucleotide-binding domain of ferredoxin-NADP reductase (FNR) module"/>
    <property type="match status" value="1"/>
</dbReference>
<dbReference type="InterPro" id="IPR017927">
    <property type="entry name" value="FAD-bd_FR_type"/>
</dbReference>
<sequence>MARRERRWFPIVLRELEVLRAYDLTPRMRRVVLGGAELGAFRRYGFDLTPFHTEAPDDHVKLFFPEPATGVLTLPEQDDGHLDWPDEPRPIGRDYTPRRFDAEAGELELDFVVHAGGIASGWAASARPGDRIFVAGPKMATVVPVTPAWYLLTGDETALPAIGRWIEELAPGTPVKVVAEVPGPDDELKLGPDAEVTWLHRGDAAPGSVDLLAPALRALDWPSDDVYAWAAGETGVMRGVRDHLRKERGLPAERVNVTGYWKRGESAFPSEPGE</sequence>
<dbReference type="Pfam" id="PF04954">
    <property type="entry name" value="SIP"/>
    <property type="match status" value="1"/>
</dbReference>
<reference evidence="2 3" key="1">
    <citation type="submission" date="2020-07" db="EMBL/GenBank/DDBJ databases">
        <title>Sequencing the genomes of 1000 actinobacteria strains.</title>
        <authorList>
            <person name="Klenk H.-P."/>
        </authorList>
    </citation>
    <scope>NUCLEOTIDE SEQUENCE [LARGE SCALE GENOMIC DNA]</scope>
    <source>
        <strain evidence="2 3">DSM 104006</strain>
    </source>
</reference>
<dbReference type="AlphaFoldDB" id="A0A853BD00"/>
<dbReference type="InterPro" id="IPR013113">
    <property type="entry name" value="SIP_FAD-bd"/>
</dbReference>
<name>A0A853BD00_9PSEU</name>
<dbReference type="Gene3D" id="2.40.30.10">
    <property type="entry name" value="Translation factors"/>
    <property type="match status" value="1"/>
</dbReference>
<accession>A0A853BD00</accession>
<comment type="caution">
    <text evidence="2">The sequence shown here is derived from an EMBL/GenBank/DDBJ whole genome shotgun (WGS) entry which is preliminary data.</text>
</comment>
<dbReference type="GO" id="GO:0016491">
    <property type="term" value="F:oxidoreductase activity"/>
    <property type="evidence" value="ECO:0007669"/>
    <property type="project" value="InterPro"/>
</dbReference>